<organism evidence="1">
    <name type="scientific">Mycolicibacterium sp. CBMA 213</name>
    <dbReference type="NCBI Taxonomy" id="1968788"/>
    <lineage>
        <taxon>Bacteria</taxon>
        <taxon>Bacillati</taxon>
        <taxon>Actinomycetota</taxon>
        <taxon>Actinomycetes</taxon>
        <taxon>Mycobacteriales</taxon>
        <taxon>Mycobacteriaceae</taxon>
        <taxon>Mycolicibacterium</taxon>
    </lineage>
</organism>
<dbReference type="AlphaFoldDB" id="A0A1S6GKV4"/>
<keyword evidence="1" id="KW-0614">Plasmid</keyword>
<protein>
    <submittedName>
        <fullName evidence="1">Uncharacterized protein</fullName>
    </submittedName>
</protein>
<accession>A0A1S6GKV4</accession>
<reference evidence="1" key="1">
    <citation type="submission" date="2016-12" db="EMBL/GenBank/DDBJ databases">
        <title>Complete plasmid sequence carrying type IV-like and type VII secretion systems from an atypical mycobacteria strain.</title>
        <authorList>
            <person name="Morgado S."/>
            <person name="Marin M."/>
            <person name="Fonseca E."/>
            <person name="Freitas F."/>
            <person name="Vicente A.C."/>
        </authorList>
    </citation>
    <scope>NUCLEOTIDE SEQUENCE</scope>
    <source>
        <strain evidence="1">CBMA 213</strain>
        <plasmid evidence="1">pCBMA213_2</plasmid>
    </source>
</reference>
<geneLocation type="plasmid" evidence="1">
    <name>pCBMA213_2</name>
</geneLocation>
<dbReference type="EMBL" id="KY349138">
    <property type="protein sequence ID" value="AQS22430.1"/>
    <property type="molecule type" value="Genomic_DNA"/>
</dbReference>
<dbReference type="RefSeq" id="WP_155911798.1">
    <property type="nucleotide sequence ID" value="NZ_KY349138.1"/>
</dbReference>
<proteinExistence type="predicted"/>
<gene>
    <name evidence="1" type="ORF">pCBMA213_2_00066</name>
</gene>
<name>A0A1S6GKV4_9MYCO</name>
<evidence type="ECO:0000313" key="1">
    <source>
        <dbReference type="EMBL" id="AQS22430.1"/>
    </source>
</evidence>
<sequence length="251" mass="28084">MGIQRRHEAMLTQAHDVMAQARYREEEARRLTSHIAGALAYALREQQFTDTAIGEALGVSRNRVSELVNIGIWPTVYGPAGLDGDFKQVANQIDDLYGPLARPNAGWVHTLTGTSGLVAHANAIPLPDLYQEEPSGLDTAAAQFDNINTGERILVYTLERHFGKAIVNAETQKLERDHKGWYRIELCTGGRQPIPLTNLGITEEDLRFGRGWKHPKQRRDEDDAYRNAIAAVRCHYGIWPLANATEGFRKD</sequence>